<dbReference type="Gene3D" id="3.40.50.720">
    <property type="entry name" value="NAD(P)-binding Rossmann-like Domain"/>
    <property type="match status" value="1"/>
</dbReference>
<accession>A0A0F9ARQ2</accession>
<proteinExistence type="predicted"/>
<reference evidence="2" key="1">
    <citation type="journal article" date="2015" name="Nature">
        <title>Complex archaea that bridge the gap between prokaryotes and eukaryotes.</title>
        <authorList>
            <person name="Spang A."/>
            <person name="Saw J.H."/>
            <person name="Jorgensen S.L."/>
            <person name="Zaremba-Niedzwiedzka K."/>
            <person name="Martijn J."/>
            <person name="Lind A.E."/>
            <person name="van Eijk R."/>
            <person name="Schleper C."/>
            <person name="Guy L."/>
            <person name="Ettema T.J."/>
        </authorList>
    </citation>
    <scope>NUCLEOTIDE SEQUENCE</scope>
</reference>
<keyword evidence="1" id="KW-0175">Coiled coil</keyword>
<dbReference type="InterPro" id="IPR027417">
    <property type="entry name" value="P-loop_NTPase"/>
</dbReference>
<organism evidence="2">
    <name type="scientific">marine sediment metagenome</name>
    <dbReference type="NCBI Taxonomy" id="412755"/>
    <lineage>
        <taxon>unclassified sequences</taxon>
        <taxon>metagenomes</taxon>
        <taxon>ecological metagenomes</taxon>
    </lineage>
</organism>
<feature type="coiled-coil region" evidence="1">
    <location>
        <begin position="127"/>
        <end position="209"/>
    </location>
</feature>
<dbReference type="AlphaFoldDB" id="A0A0F9ARQ2"/>
<dbReference type="SUPFAM" id="SSF52540">
    <property type="entry name" value="P-loop containing nucleoside triphosphate hydrolases"/>
    <property type="match status" value="1"/>
</dbReference>
<dbReference type="InterPro" id="IPR036291">
    <property type="entry name" value="NAD(P)-bd_dom_sf"/>
</dbReference>
<feature type="non-terminal residue" evidence="2">
    <location>
        <position position="1"/>
    </location>
</feature>
<comment type="caution">
    <text evidence="2">The sequence shown here is derived from an EMBL/GenBank/DDBJ whole genome shotgun (WGS) entry which is preliminary data.</text>
</comment>
<dbReference type="SUPFAM" id="SSF51735">
    <property type="entry name" value="NAD(P)-binding Rossmann-fold domains"/>
    <property type="match status" value="1"/>
</dbReference>
<dbReference type="Gene3D" id="3.40.50.300">
    <property type="entry name" value="P-loop containing nucleotide triphosphate hydrolases"/>
    <property type="match status" value="1"/>
</dbReference>
<name>A0A0F9ARQ2_9ZZZZ</name>
<dbReference type="EMBL" id="LAZR01041381">
    <property type="protein sequence ID" value="KKL12130.1"/>
    <property type="molecule type" value="Genomic_DNA"/>
</dbReference>
<sequence>KTRGFTAPSDDTDAEAAEVAEELAKKYKCEAVKNYYDMVGKVDGMIFAGFNEVKWWPQLTKPYLEAGIPCFINRPFAYSMKDANTIIKTAKKHTYFETINKFEAHLERYTQSLVEGKRELYRIQKELVDVNDDIHRSEEKKSRYERTLTEEQKSEDTFKKISKLHKDRDHFNKQLGQIEERIKQLENKIEDEEKHIIDLDIEYSKLETEKGKKKGEKDVFYYKNIYAKLNDVDDLRKKLAEIIGGRIREETRTETENILIQLVKDPDQWKNVTITDKTSGWEINAKFGDTIITNISTGMTNILGLSFIFALSNILEVDLPLIFDSPFGNLDAETRELITKRLPPIFKGRQIIFLEKKVNLTGPRNEDGSLRELYPELKKFIDYEYHLQNQTFINAQIIEGD</sequence>
<protein>
    <submittedName>
        <fullName evidence="2">Uncharacterized protein</fullName>
    </submittedName>
</protein>
<evidence type="ECO:0000256" key="1">
    <source>
        <dbReference type="SAM" id="Coils"/>
    </source>
</evidence>
<gene>
    <name evidence="2" type="ORF">LCGC14_2538840</name>
</gene>
<evidence type="ECO:0000313" key="2">
    <source>
        <dbReference type="EMBL" id="KKL12130.1"/>
    </source>
</evidence>